<dbReference type="CDD" id="cd11377">
    <property type="entry name" value="Pro-peptidase_S53"/>
    <property type="match status" value="1"/>
</dbReference>
<feature type="domain" description="Peptidase S53 activation" evidence="1">
    <location>
        <begin position="3"/>
        <end position="103"/>
    </location>
</feature>
<protein>
    <recommendedName>
        <fullName evidence="1">Peptidase S53 activation domain-containing protein</fullName>
    </recommendedName>
</protein>
<accession>A0A1U7CJH4</accession>
<dbReference type="EMBL" id="CP019082">
    <property type="protein sequence ID" value="APW59090.1"/>
    <property type="molecule type" value="Genomic_DNA"/>
</dbReference>
<gene>
    <name evidence="2" type="ORF">BSF38_00504</name>
</gene>
<organism evidence="2 3">
    <name type="scientific">Paludisphaera borealis</name>
    <dbReference type="NCBI Taxonomy" id="1387353"/>
    <lineage>
        <taxon>Bacteria</taxon>
        <taxon>Pseudomonadati</taxon>
        <taxon>Planctomycetota</taxon>
        <taxon>Planctomycetia</taxon>
        <taxon>Isosphaerales</taxon>
        <taxon>Isosphaeraceae</taxon>
        <taxon>Paludisphaera</taxon>
    </lineage>
</organism>
<dbReference type="Pfam" id="PF09286">
    <property type="entry name" value="Pro-kuma_activ"/>
    <property type="match status" value="1"/>
</dbReference>
<dbReference type="AlphaFoldDB" id="A0A1U7CJH4"/>
<dbReference type="GO" id="GO:0008236">
    <property type="term" value="F:serine-type peptidase activity"/>
    <property type="evidence" value="ECO:0007669"/>
    <property type="project" value="InterPro"/>
</dbReference>
<proteinExistence type="predicted"/>
<dbReference type="InterPro" id="IPR015366">
    <property type="entry name" value="S53_propep"/>
</dbReference>
<reference evidence="3" key="1">
    <citation type="submission" date="2016-12" db="EMBL/GenBank/DDBJ databases">
        <title>Comparative genomics of four Isosphaeraceae planctomycetes: a common pool of plasmids and glycoside hydrolase genes.</title>
        <authorList>
            <person name="Ivanova A."/>
        </authorList>
    </citation>
    <scope>NUCLEOTIDE SEQUENCE [LARGE SCALE GENOMIC DNA]</scope>
    <source>
        <strain evidence="3">PX4</strain>
    </source>
</reference>
<evidence type="ECO:0000313" key="2">
    <source>
        <dbReference type="EMBL" id="APW59090.1"/>
    </source>
</evidence>
<evidence type="ECO:0000259" key="1">
    <source>
        <dbReference type="SMART" id="SM00944"/>
    </source>
</evidence>
<dbReference type="KEGG" id="pbor:BSF38_00504"/>
<evidence type="ECO:0000313" key="3">
    <source>
        <dbReference type="Proteomes" id="UP000186309"/>
    </source>
</evidence>
<keyword evidence="3" id="KW-1185">Reference proteome</keyword>
<dbReference type="SMART" id="SM00944">
    <property type="entry name" value="Pro-kuma_activ"/>
    <property type="match status" value="1"/>
</dbReference>
<dbReference type="SUPFAM" id="SSF54897">
    <property type="entry name" value="Protease propeptides/inhibitors"/>
    <property type="match status" value="1"/>
</dbReference>
<name>A0A1U7CJH4_9BACT</name>
<sequence length="111" mass="11813">MTPIAERTYLARGAVADAHGADPVELEAVGAFARRHGLSVVESDAARRRVVLTGRASDCASAFGVTLHRFHGPTAEYCGTTDEVKVPTELQSIVECILGLDDRPAAQPRGR</sequence>
<dbReference type="Proteomes" id="UP000186309">
    <property type="component" value="Chromosome"/>
</dbReference>